<dbReference type="VEuPathDB" id="FungiDB:PC110_g12446"/>
<gene>
    <name evidence="2" type="ORF">JG687_00010770</name>
</gene>
<name>A0A8T1UB01_9STRA</name>
<reference evidence="2" key="1">
    <citation type="submission" date="2021-01" db="EMBL/GenBank/DDBJ databases">
        <title>Phytophthora aleatoria, a newly-described species from Pinus radiata is distinct from Phytophthora cactorum isolates based on comparative genomics.</title>
        <authorList>
            <person name="Mcdougal R."/>
            <person name="Panda P."/>
            <person name="Williams N."/>
            <person name="Studholme D.J."/>
        </authorList>
    </citation>
    <scope>NUCLEOTIDE SEQUENCE</scope>
    <source>
        <strain evidence="2">NZFS 3830</strain>
    </source>
</reference>
<dbReference type="VEuPathDB" id="FungiDB:PC110_g12447"/>
<protein>
    <submittedName>
        <fullName evidence="2">Uncharacterized protein</fullName>
    </submittedName>
</protein>
<keyword evidence="1" id="KW-0677">Repeat</keyword>
<dbReference type="OrthoDB" id="185373at2759"/>
<proteinExistence type="predicted"/>
<evidence type="ECO:0000256" key="1">
    <source>
        <dbReference type="ARBA" id="ARBA00022737"/>
    </source>
</evidence>
<dbReference type="PANTHER" id="PTHR47447:SF24">
    <property type="entry name" value="PENTATRICOPEPTIDE REPEAT-CONTAINING PROTEIN"/>
    <property type="match status" value="1"/>
</dbReference>
<dbReference type="PANTHER" id="PTHR47447">
    <property type="entry name" value="OS03G0856100 PROTEIN"/>
    <property type="match status" value="1"/>
</dbReference>
<dbReference type="Proteomes" id="UP000688947">
    <property type="component" value="Unassembled WGS sequence"/>
</dbReference>
<dbReference type="AlphaFoldDB" id="A0A8T1UB01"/>
<organism evidence="2 3">
    <name type="scientific">Phytophthora cactorum</name>
    <dbReference type="NCBI Taxonomy" id="29920"/>
    <lineage>
        <taxon>Eukaryota</taxon>
        <taxon>Sar</taxon>
        <taxon>Stramenopiles</taxon>
        <taxon>Oomycota</taxon>
        <taxon>Peronosporomycetes</taxon>
        <taxon>Peronosporales</taxon>
        <taxon>Peronosporaceae</taxon>
        <taxon>Phytophthora</taxon>
    </lineage>
</organism>
<dbReference type="EMBL" id="JAENGZ010000623">
    <property type="protein sequence ID" value="KAG6956167.1"/>
    <property type="molecule type" value="Genomic_DNA"/>
</dbReference>
<accession>A0A8T1UB01</accession>
<dbReference type="VEuPathDB" id="FungiDB:PC110_g12448"/>
<comment type="caution">
    <text evidence="2">The sequence shown here is derived from an EMBL/GenBank/DDBJ whole genome shotgun (WGS) entry which is preliminary data.</text>
</comment>
<sequence>MTPPYENLMTACYKAGKFDTVVKVFALHCDVKHTPSNVMFTTALLSAHKLGKSELVPKILEEMLTVNASGTGDIESHASRAFQVALGAAVKSRQHELMLTLMECSKALDVVLSSEHYHIVLKSYAAVGDMQAALGIRDTLQTNGFDLTDDGMHWLVHCASKADQWDLVEGLLGSSSANDDSDEEVVAPLNAFNAAIAAYGNKERWGRVVDVYGIMPASTRAELKGWHLGTVIMGHAKAASKEVKLRALEIFNEHREKANGFTYGGAITALLETEQFDAALALAEDMKAKEIAWGKSVYQAVTLALIRRGTTEEAVQLLEESVHCLGDSPTGYMHVIQFYTDHAGTVGGLPFKRSDQCVKNLMLPLGEDKLLLRSITVQLTPGRMVVLMAGAAKLERKTIARTGLLCTAHQPSPQYNPATYMREVVGDGIDCDVNDYSMEYKNSELNKSSRGRTLQLTEVHGDFVCHSTLNDTPIATGFSNQEKELAKKQRLQCAGAMATLSEIVLNQVQMAREGALPALLEITKVGYHAEISRHISCSFANLSSNPENHLGVFSLQEFRAAFTLAQSAEEFYGCGAAMCLGNLAVTSHNQIQISELGLRDLQCQCAGRIAILSEKPSNQQKIVAEGLTSALVALAKVAQDNAEILQDVRPQNIRSVTEGGVTTDMTVAQYIDVTYDYRPCRKYNFMFGLMVT</sequence>
<evidence type="ECO:0000313" key="2">
    <source>
        <dbReference type="EMBL" id="KAG6956167.1"/>
    </source>
</evidence>
<evidence type="ECO:0000313" key="3">
    <source>
        <dbReference type="Proteomes" id="UP000688947"/>
    </source>
</evidence>